<dbReference type="EnsemblMetazoa" id="SMAR013592-RA">
    <property type="protein sequence ID" value="SMAR013592-PA"/>
    <property type="gene ID" value="SMAR013592"/>
</dbReference>
<accession>T1JIB1</accession>
<evidence type="ECO:0000313" key="2">
    <source>
        <dbReference type="Proteomes" id="UP000014500"/>
    </source>
</evidence>
<reference evidence="1" key="2">
    <citation type="submission" date="2015-02" db="UniProtKB">
        <authorList>
            <consortium name="EnsemblMetazoa"/>
        </authorList>
    </citation>
    <scope>IDENTIFICATION</scope>
</reference>
<organism evidence="1 2">
    <name type="scientific">Strigamia maritima</name>
    <name type="common">European centipede</name>
    <name type="synonym">Geophilus maritimus</name>
    <dbReference type="NCBI Taxonomy" id="126957"/>
    <lineage>
        <taxon>Eukaryota</taxon>
        <taxon>Metazoa</taxon>
        <taxon>Ecdysozoa</taxon>
        <taxon>Arthropoda</taxon>
        <taxon>Myriapoda</taxon>
        <taxon>Chilopoda</taxon>
        <taxon>Pleurostigmophora</taxon>
        <taxon>Geophilomorpha</taxon>
        <taxon>Linotaeniidae</taxon>
        <taxon>Strigamia</taxon>
    </lineage>
</organism>
<reference evidence="2" key="1">
    <citation type="submission" date="2011-05" db="EMBL/GenBank/DDBJ databases">
        <authorList>
            <person name="Richards S.R."/>
            <person name="Qu J."/>
            <person name="Jiang H."/>
            <person name="Jhangiani S.N."/>
            <person name="Agravi P."/>
            <person name="Goodspeed R."/>
            <person name="Gross S."/>
            <person name="Mandapat C."/>
            <person name="Jackson L."/>
            <person name="Mathew T."/>
            <person name="Pu L."/>
            <person name="Thornton R."/>
            <person name="Saada N."/>
            <person name="Wilczek-Boney K.B."/>
            <person name="Lee S."/>
            <person name="Kovar C."/>
            <person name="Wu Y."/>
            <person name="Scherer S.E."/>
            <person name="Worley K.C."/>
            <person name="Muzny D.M."/>
            <person name="Gibbs R."/>
        </authorList>
    </citation>
    <scope>NUCLEOTIDE SEQUENCE</scope>
    <source>
        <strain evidence="2">Brora</strain>
    </source>
</reference>
<keyword evidence="2" id="KW-1185">Reference proteome</keyword>
<protein>
    <submittedName>
        <fullName evidence="1">Uncharacterized protein</fullName>
    </submittedName>
</protein>
<name>T1JIB1_STRMM</name>
<dbReference type="Proteomes" id="UP000014500">
    <property type="component" value="Unassembled WGS sequence"/>
</dbReference>
<sequence>MKITPNILGQRKDLLVVSIDMFYILRVALYFKSAFTKEKKCSENSKHAFLFRGFFLTGLIAGTLRNKQVTFHSRQSRFKTLLYFTIPDFYSDSTDFITALYRCKALLLFCVVYCRCRAELF</sequence>
<evidence type="ECO:0000313" key="1">
    <source>
        <dbReference type="EnsemblMetazoa" id="SMAR013592-PA"/>
    </source>
</evidence>
<dbReference type="AlphaFoldDB" id="T1JIB1"/>
<proteinExistence type="predicted"/>
<dbReference type="EMBL" id="JH431303">
    <property type="status" value="NOT_ANNOTATED_CDS"/>
    <property type="molecule type" value="Genomic_DNA"/>
</dbReference>
<dbReference type="HOGENOM" id="CLU_2040982_0_0_1"/>